<evidence type="ECO:0000256" key="4">
    <source>
        <dbReference type="RuleBase" id="RU000363"/>
    </source>
</evidence>
<evidence type="ECO:0000313" key="5">
    <source>
        <dbReference type="EMBL" id="BDS09516.1"/>
    </source>
</evidence>
<dbReference type="EMBL" id="AP026867">
    <property type="protein sequence ID" value="BDS09516.1"/>
    <property type="molecule type" value="Genomic_DNA"/>
</dbReference>
<sequence>MITARSAEQLLEAKNKLSNYTQVVAISGDVRDEIHLLELADVLGRKGWKLDLVVNNASYLGESPMKKILEHSIDSMHLVLHTNMIAPISLLQKLQSFLNPKAKIINVSSDAAKEIYETWGIYGAAKAGLDHLTAVLGIEYPQFYFYAFDPGDMRTDMHQDAFPNEDISDRPLPQEFAVPALLQLIQKNVPSGRYSFNAKMTENYEHTNQ</sequence>
<dbReference type="Proteomes" id="UP001060919">
    <property type="component" value="Chromosome"/>
</dbReference>
<evidence type="ECO:0000256" key="2">
    <source>
        <dbReference type="ARBA" id="ARBA00022857"/>
    </source>
</evidence>
<dbReference type="GO" id="GO:0016491">
    <property type="term" value="F:oxidoreductase activity"/>
    <property type="evidence" value="ECO:0007669"/>
    <property type="project" value="UniProtKB-KW"/>
</dbReference>
<dbReference type="InterPro" id="IPR020904">
    <property type="entry name" value="Sc_DH/Rdtase_CS"/>
</dbReference>
<dbReference type="Gene3D" id="3.40.50.720">
    <property type="entry name" value="NAD(P)-binding Rossmann-like Domain"/>
    <property type="match status" value="1"/>
</dbReference>
<keyword evidence="6" id="KW-1185">Reference proteome</keyword>
<dbReference type="PANTHER" id="PTHR43618">
    <property type="entry name" value="7-ALPHA-HYDROXYSTEROID DEHYDROGENASE"/>
    <property type="match status" value="1"/>
</dbReference>
<accession>A0A915VK47</accession>
<dbReference type="SUPFAM" id="SSF51735">
    <property type="entry name" value="NAD(P)-binding Rossmann-fold domains"/>
    <property type="match status" value="1"/>
</dbReference>
<dbReference type="InterPro" id="IPR052178">
    <property type="entry name" value="Sec_Metab_Biosynth_SDR"/>
</dbReference>
<name>A0A915VK47_9BACT</name>
<comment type="similarity">
    <text evidence="1 4">Belongs to the short-chain dehydrogenases/reductases (SDR) family.</text>
</comment>
<keyword evidence="2" id="KW-0521">NADP</keyword>
<dbReference type="Pfam" id="PF00106">
    <property type="entry name" value="adh_short"/>
    <property type="match status" value="1"/>
</dbReference>
<proteinExistence type="inferred from homology"/>
<dbReference type="KEGG" id="aup:AsAng_0002170"/>
<dbReference type="PRINTS" id="PR00080">
    <property type="entry name" value="SDRFAMILY"/>
</dbReference>
<evidence type="ECO:0000256" key="3">
    <source>
        <dbReference type="ARBA" id="ARBA00023002"/>
    </source>
</evidence>
<dbReference type="RefSeq" id="WP_264790900.1">
    <property type="nucleotide sequence ID" value="NZ_AP026867.1"/>
</dbReference>
<dbReference type="InterPro" id="IPR036291">
    <property type="entry name" value="NAD(P)-bd_dom_sf"/>
</dbReference>
<evidence type="ECO:0000313" key="6">
    <source>
        <dbReference type="Proteomes" id="UP001060919"/>
    </source>
</evidence>
<dbReference type="PANTHER" id="PTHR43618:SF8">
    <property type="entry name" value="7ALPHA-HYDROXYSTEROID DEHYDROGENASE"/>
    <property type="match status" value="1"/>
</dbReference>
<evidence type="ECO:0000256" key="1">
    <source>
        <dbReference type="ARBA" id="ARBA00006484"/>
    </source>
</evidence>
<organism evidence="5 6">
    <name type="scientific">Aureispira anguillae</name>
    <dbReference type="NCBI Taxonomy" id="2864201"/>
    <lineage>
        <taxon>Bacteria</taxon>
        <taxon>Pseudomonadati</taxon>
        <taxon>Bacteroidota</taxon>
        <taxon>Saprospiria</taxon>
        <taxon>Saprospirales</taxon>
        <taxon>Saprospiraceae</taxon>
        <taxon>Aureispira</taxon>
    </lineage>
</organism>
<gene>
    <name evidence="5" type="ORF">AsAng_0002170</name>
</gene>
<dbReference type="PROSITE" id="PS00061">
    <property type="entry name" value="ADH_SHORT"/>
    <property type="match status" value="1"/>
</dbReference>
<dbReference type="AlphaFoldDB" id="A0A915VK47"/>
<reference evidence="5" key="1">
    <citation type="submission" date="2022-09" db="EMBL/GenBank/DDBJ databases">
        <title>Aureispira anguillicida sp. nov., isolated from Leptocephalus of Japanese eel Anguilla japonica.</title>
        <authorList>
            <person name="Yuasa K."/>
            <person name="Mekata T."/>
            <person name="Ikunari K."/>
        </authorList>
    </citation>
    <scope>NUCLEOTIDE SEQUENCE</scope>
    <source>
        <strain evidence="5">EL160426</strain>
    </source>
</reference>
<keyword evidence="3" id="KW-0560">Oxidoreductase</keyword>
<dbReference type="PRINTS" id="PR00081">
    <property type="entry name" value="GDHRDH"/>
</dbReference>
<protein>
    <submittedName>
        <fullName evidence="5">SDR family NAD(P)-dependent oxidoreductase</fullName>
    </submittedName>
</protein>
<dbReference type="InterPro" id="IPR002347">
    <property type="entry name" value="SDR_fam"/>
</dbReference>